<organism evidence="1 2">
    <name type="scientific">Xylaria bambusicola</name>
    <dbReference type="NCBI Taxonomy" id="326684"/>
    <lineage>
        <taxon>Eukaryota</taxon>
        <taxon>Fungi</taxon>
        <taxon>Dikarya</taxon>
        <taxon>Ascomycota</taxon>
        <taxon>Pezizomycotina</taxon>
        <taxon>Sordariomycetes</taxon>
        <taxon>Xylariomycetidae</taxon>
        <taxon>Xylariales</taxon>
        <taxon>Xylariaceae</taxon>
        <taxon>Xylaria</taxon>
    </lineage>
</organism>
<evidence type="ECO:0000313" key="1">
    <source>
        <dbReference type="EMBL" id="KAK5631976.1"/>
    </source>
</evidence>
<name>A0AAN7UU42_9PEZI</name>
<dbReference type="EMBL" id="JAWHQM010000022">
    <property type="protein sequence ID" value="KAK5631976.1"/>
    <property type="molecule type" value="Genomic_DNA"/>
</dbReference>
<comment type="caution">
    <text evidence="1">The sequence shown here is derived from an EMBL/GenBank/DDBJ whole genome shotgun (WGS) entry which is preliminary data.</text>
</comment>
<accession>A0AAN7UU42</accession>
<evidence type="ECO:0000313" key="2">
    <source>
        <dbReference type="Proteomes" id="UP001305414"/>
    </source>
</evidence>
<keyword evidence="2" id="KW-1185">Reference proteome</keyword>
<gene>
    <name evidence="1" type="ORF">RRF57_007690</name>
</gene>
<reference evidence="1 2" key="1">
    <citation type="submission" date="2023-10" db="EMBL/GenBank/DDBJ databases">
        <title>Draft genome sequence of Xylaria bambusicola isolate GMP-LS, the root and basal stem rot pathogen of sugarcane in Indonesia.</title>
        <authorList>
            <person name="Selvaraj P."/>
            <person name="Muralishankar V."/>
            <person name="Muruganantham S."/>
            <person name="Sp S."/>
            <person name="Haryani S."/>
            <person name="Lau K.J.X."/>
            <person name="Naqvi N.I."/>
        </authorList>
    </citation>
    <scope>NUCLEOTIDE SEQUENCE [LARGE SCALE GENOMIC DNA]</scope>
    <source>
        <strain evidence="1">GMP-LS</strain>
    </source>
</reference>
<protein>
    <submittedName>
        <fullName evidence="1">Uncharacterized protein</fullName>
    </submittedName>
</protein>
<dbReference type="Proteomes" id="UP001305414">
    <property type="component" value="Unassembled WGS sequence"/>
</dbReference>
<proteinExistence type="predicted"/>
<dbReference type="AlphaFoldDB" id="A0AAN7UU42"/>
<sequence length="95" mass="10700">MDGFNINDAIFPEPAFLPKSVSMKKLDVLAKPLPQQLIGVYNITHVRAFVSVILSENTTPLLSSVISMLKPGGWLQWEEMKADFIILAEVRSQWK</sequence>